<evidence type="ECO:0000256" key="2">
    <source>
        <dbReference type="ARBA" id="ARBA00012528"/>
    </source>
</evidence>
<evidence type="ECO:0000256" key="3">
    <source>
        <dbReference type="ARBA" id="ARBA00034247"/>
    </source>
</evidence>
<dbReference type="PROSITE" id="PS50110">
    <property type="entry name" value="RESPONSE_REGULATORY"/>
    <property type="match status" value="1"/>
</dbReference>
<dbReference type="GO" id="GO:0052621">
    <property type="term" value="F:diguanylate cyclase activity"/>
    <property type="evidence" value="ECO:0007669"/>
    <property type="project" value="UniProtKB-EC"/>
</dbReference>
<dbReference type="Proteomes" id="UP000032749">
    <property type="component" value="Chromosome"/>
</dbReference>
<dbReference type="KEGG" id="oai:OLEAN_C06130"/>
<reference evidence="7 8" key="1">
    <citation type="journal article" date="2013" name="Nat. Commun.">
        <title>Genome sequence and functional genomic analysis of the oil-degrading bacterium Oleispira antarctica.</title>
        <authorList>
            <person name="Kube M."/>
            <person name="Chernikova T.N."/>
            <person name="Al-Ramahi Y."/>
            <person name="Beloqui A."/>
            <person name="Lopez-Cortez N."/>
            <person name="Guazzaroni M.E."/>
            <person name="Heipieper H.J."/>
            <person name="Klages S."/>
            <person name="Kotsyurbenko O.R."/>
            <person name="Langer I."/>
            <person name="Nechitaylo T.Y."/>
            <person name="Lunsdorf H."/>
            <person name="Fernandez M."/>
            <person name="Juarez S."/>
            <person name="Ciordia S."/>
            <person name="Singer A."/>
            <person name="Kagan O."/>
            <person name="Egorova O."/>
            <person name="Petit P.A."/>
            <person name="Stogios P."/>
            <person name="Kim Y."/>
            <person name="Tchigvintsev A."/>
            <person name="Flick R."/>
            <person name="Denaro R."/>
            <person name="Genovese M."/>
            <person name="Albar J.P."/>
            <person name="Reva O.N."/>
            <person name="Martinez-Gomariz M."/>
            <person name="Tran H."/>
            <person name="Ferrer M."/>
            <person name="Savchenko A."/>
            <person name="Yakunin A.F."/>
            <person name="Yakimov M.M."/>
            <person name="Golyshina O.V."/>
            <person name="Reinhardt R."/>
            <person name="Golyshin P.N."/>
        </authorList>
    </citation>
    <scope>NUCLEOTIDE SEQUENCE [LARGE SCALE GENOMIC DNA]</scope>
</reference>
<name>R4YRQ2_OLEAN</name>
<dbReference type="Gene3D" id="3.30.70.270">
    <property type="match status" value="1"/>
</dbReference>
<dbReference type="SMART" id="SM00267">
    <property type="entry name" value="GGDEF"/>
    <property type="match status" value="1"/>
</dbReference>
<keyword evidence="4" id="KW-0597">Phosphoprotein</keyword>
<sequence length="543" mass="61352">MDISKSEKLKQHFSTRVTHQARHLLDLWRCLHDDQWQHERILDLLQANEKLLRFAQRFDSPKYIQIATQFQSTLAGIENNNHPSSEQLKTLNDLMLQLSQGVLRRNDQGNQAEKMIVVKKPIYMALNDSDNAIQLAQQMEYFGLRAELFSNQDDLNHAIGKRHPLAIIIDIDFQEIDNGLTIIAQHQGVKEAGSMKTAVNPMIPVLFYSSHCMTLKQKLQCLRLGGISSFESLAPQAIITQLESLVNLVPEQPFRILIVDDSKSQALFAEKALNAAGMITEKVTDPMEVWNVLESFQPEMILMDMYMPGCNGVELAKVIRQDKHYINIPIIYLSGEEDKERQLAAMAEGGEDFLTKPVDPRHLLSTIRTRGARARELSQLIARDSLTGLYNHTHILKALDEQLKVAQRNNTSLCFVMVDIDHFKQVNDNHGHPIGDDVIKNLALFLSQRLRKTDFIGRYGGEEFAIVLPNVSLEDAESIMNEIRNNFSHLLHGGLAAISSTFSCGIALHRGQSSNELIELADQAMYLAKRDGRNCVKVCPAKD</sequence>
<dbReference type="InterPro" id="IPR011006">
    <property type="entry name" value="CheY-like_superfamily"/>
</dbReference>
<dbReference type="FunFam" id="3.40.50.2300:FF:000346">
    <property type="entry name" value="Diguanylate cyclase response regulator"/>
    <property type="match status" value="1"/>
</dbReference>
<dbReference type="SUPFAM" id="SSF52172">
    <property type="entry name" value="CheY-like"/>
    <property type="match status" value="1"/>
</dbReference>
<dbReference type="Pfam" id="PF00072">
    <property type="entry name" value="Response_reg"/>
    <property type="match status" value="1"/>
</dbReference>
<evidence type="ECO:0000256" key="4">
    <source>
        <dbReference type="PROSITE-ProRule" id="PRU00169"/>
    </source>
</evidence>
<dbReference type="InterPro" id="IPR043128">
    <property type="entry name" value="Rev_trsase/Diguanyl_cyclase"/>
</dbReference>
<dbReference type="InterPro" id="IPR001789">
    <property type="entry name" value="Sig_transdc_resp-reg_receiver"/>
</dbReference>
<gene>
    <name evidence="7" type="ORF">OLEAN_C06130</name>
</gene>
<comment type="cofactor">
    <cofactor evidence="1">
        <name>Mg(2+)</name>
        <dbReference type="ChEBI" id="CHEBI:18420"/>
    </cofactor>
</comment>
<dbReference type="EMBL" id="FO203512">
    <property type="protein sequence ID" value="CCK74789.1"/>
    <property type="molecule type" value="Genomic_DNA"/>
</dbReference>
<dbReference type="InterPro" id="IPR029787">
    <property type="entry name" value="Nucleotide_cyclase"/>
</dbReference>
<evidence type="ECO:0000313" key="8">
    <source>
        <dbReference type="Proteomes" id="UP000032749"/>
    </source>
</evidence>
<dbReference type="GO" id="GO:0005886">
    <property type="term" value="C:plasma membrane"/>
    <property type="evidence" value="ECO:0007669"/>
    <property type="project" value="TreeGrafter"/>
</dbReference>
<dbReference type="CDD" id="cd00156">
    <property type="entry name" value="REC"/>
    <property type="match status" value="1"/>
</dbReference>
<dbReference type="Gene3D" id="3.40.50.2300">
    <property type="match status" value="1"/>
</dbReference>
<evidence type="ECO:0000259" key="5">
    <source>
        <dbReference type="PROSITE" id="PS50110"/>
    </source>
</evidence>
<dbReference type="HOGENOM" id="CLU_000445_11_28_6"/>
<proteinExistence type="predicted"/>
<dbReference type="OrthoDB" id="9812260at2"/>
<dbReference type="AlphaFoldDB" id="R4YRQ2"/>
<feature type="domain" description="Response regulatory" evidence="5">
    <location>
        <begin position="255"/>
        <end position="371"/>
    </location>
</feature>
<protein>
    <recommendedName>
        <fullName evidence="2">diguanylate cyclase</fullName>
        <ecNumber evidence="2">2.7.7.65</ecNumber>
    </recommendedName>
</protein>
<dbReference type="GO" id="GO:0043709">
    <property type="term" value="P:cell adhesion involved in single-species biofilm formation"/>
    <property type="evidence" value="ECO:0007669"/>
    <property type="project" value="TreeGrafter"/>
</dbReference>
<dbReference type="NCBIfam" id="TIGR00254">
    <property type="entry name" value="GGDEF"/>
    <property type="match status" value="1"/>
</dbReference>
<dbReference type="PANTHER" id="PTHR45138:SF9">
    <property type="entry name" value="DIGUANYLATE CYCLASE DGCM-RELATED"/>
    <property type="match status" value="1"/>
</dbReference>
<feature type="modified residue" description="4-aspartylphosphate" evidence="4">
    <location>
        <position position="304"/>
    </location>
</feature>
<evidence type="ECO:0000259" key="6">
    <source>
        <dbReference type="PROSITE" id="PS50887"/>
    </source>
</evidence>
<dbReference type="PANTHER" id="PTHR45138">
    <property type="entry name" value="REGULATORY COMPONENTS OF SENSORY TRANSDUCTION SYSTEM"/>
    <property type="match status" value="1"/>
</dbReference>
<keyword evidence="8" id="KW-1185">Reference proteome</keyword>
<dbReference type="Pfam" id="PF00990">
    <property type="entry name" value="GGDEF"/>
    <property type="match status" value="1"/>
</dbReference>
<evidence type="ECO:0000313" key="7">
    <source>
        <dbReference type="EMBL" id="CCK74789.1"/>
    </source>
</evidence>
<accession>R4YRQ2</accession>
<dbReference type="CDD" id="cd01949">
    <property type="entry name" value="GGDEF"/>
    <property type="match status" value="1"/>
</dbReference>
<dbReference type="STRING" id="698738.OLEAN_C06130"/>
<dbReference type="SMART" id="SM00448">
    <property type="entry name" value="REC"/>
    <property type="match status" value="1"/>
</dbReference>
<dbReference type="GO" id="GO:0000160">
    <property type="term" value="P:phosphorelay signal transduction system"/>
    <property type="evidence" value="ECO:0007669"/>
    <property type="project" value="InterPro"/>
</dbReference>
<dbReference type="InterPro" id="IPR050469">
    <property type="entry name" value="Diguanylate_Cyclase"/>
</dbReference>
<feature type="domain" description="GGDEF" evidence="6">
    <location>
        <begin position="411"/>
        <end position="541"/>
    </location>
</feature>
<evidence type="ECO:0000256" key="1">
    <source>
        <dbReference type="ARBA" id="ARBA00001946"/>
    </source>
</evidence>
<dbReference type="SUPFAM" id="SSF55073">
    <property type="entry name" value="Nucleotide cyclase"/>
    <property type="match status" value="1"/>
</dbReference>
<dbReference type="EC" id="2.7.7.65" evidence="2"/>
<dbReference type="FunFam" id="3.30.70.270:FF:000001">
    <property type="entry name" value="Diguanylate cyclase domain protein"/>
    <property type="match status" value="1"/>
</dbReference>
<comment type="catalytic activity">
    <reaction evidence="3">
        <text>2 GTP = 3',3'-c-di-GMP + 2 diphosphate</text>
        <dbReference type="Rhea" id="RHEA:24898"/>
        <dbReference type="ChEBI" id="CHEBI:33019"/>
        <dbReference type="ChEBI" id="CHEBI:37565"/>
        <dbReference type="ChEBI" id="CHEBI:58805"/>
        <dbReference type="EC" id="2.7.7.65"/>
    </reaction>
</comment>
<dbReference type="GO" id="GO:1902201">
    <property type="term" value="P:negative regulation of bacterial-type flagellum-dependent cell motility"/>
    <property type="evidence" value="ECO:0007669"/>
    <property type="project" value="TreeGrafter"/>
</dbReference>
<organism evidence="7 8">
    <name type="scientific">Oleispira antarctica RB-8</name>
    <dbReference type="NCBI Taxonomy" id="698738"/>
    <lineage>
        <taxon>Bacteria</taxon>
        <taxon>Pseudomonadati</taxon>
        <taxon>Pseudomonadota</taxon>
        <taxon>Gammaproteobacteria</taxon>
        <taxon>Oceanospirillales</taxon>
        <taxon>Oceanospirillaceae</taxon>
        <taxon>Oleispira</taxon>
    </lineage>
</organism>
<dbReference type="PROSITE" id="PS50887">
    <property type="entry name" value="GGDEF"/>
    <property type="match status" value="1"/>
</dbReference>
<dbReference type="InterPro" id="IPR000160">
    <property type="entry name" value="GGDEF_dom"/>
</dbReference>